<name>A0A9N9Y101_9HYPO</name>
<gene>
    <name evidence="1" type="ORF">CBYS24578_00018040</name>
</gene>
<sequence length="94" mass="10871">MPQLLPHNREPLNSYPRANVASEQDLAFLNDITESLFSSRILHSAVYPTTLLTLRKRNLPGWLHHRFIGAMVHIIRKRLTRYAFSLLSTTTDDN</sequence>
<dbReference type="Proteomes" id="UP000754883">
    <property type="component" value="Unassembled WGS sequence"/>
</dbReference>
<proteinExistence type="predicted"/>
<dbReference type="AlphaFoldDB" id="A0A9N9Y101"/>
<evidence type="ECO:0000313" key="1">
    <source>
        <dbReference type="EMBL" id="CAG9987331.1"/>
    </source>
</evidence>
<keyword evidence="2" id="KW-1185">Reference proteome</keyword>
<accession>A0A9N9Y101</accession>
<reference evidence="1" key="1">
    <citation type="submission" date="2021-10" db="EMBL/GenBank/DDBJ databases">
        <authorList>
            <person name="Piombo E."/>
        </authorList>
    </citation>
    <scope>NUCLEOTIDE SEQUENCE</scope>
</reference>
<dbReference type="EMBL" id="CABFNO020001430">
    <property type="protein sequence ID" value="CAG9987331.1"/>
    <property type="molecule type" value="Genomic_DNA"/>
</dbReference>
<organism evidence="1 2">
    <name type="scientific">Clonostachys byssicola</name>
    <dbReference type="NCBI Taxonomy" id="160290"/>
    <lineage>
        <taxon>Eukaryota</taxon>
        <taxon>Fungi</taxon>
        <taxon>Dikarya</taxon>
        <taxon>Ascomycota</taxon>
        <taxon>Pezizomycotina</taxon>
        <taxon>Sordariomycetes</taxon>
        <taxon>Hypocreomycetidae</taxon>
        <taxon>Hypocreales</taxon>
        <taxon>Bionectriaceae</taxon>
        <taxon>Clonostachys</taxon>
    </lineage>
</organism>
<protein>
    <submittedName>
        <fullName evidence="1">Uncharacterized protein</fullName>
    </submittedName>
</protein>
<evidence type="ECO:0000313" key="2">
    <source>
        <dbReference type="Proteomes" id="UP000754883"/>
    </source>
</evidence>
<comment type="caution">
    <text evidence="1">The sequence shown here is derived from an EMBL/GenBank/DDBJ whole genome shotgun (WGS) entry which is preliminary data.</text>
</comment>